<protein>
    <submittedName>
        <fullName evidence="2">Uncharacterized protein</fullName>
    </submittedName>
</protein>
<gene>
    <name evidence="2" type="ORF">EYF80_061782</name>
</gene>
<dbReference type="Proteomes" id="UP000314294">
    <property type="component" value="Unassembled WGS sequence"/>
</dbReference>
<proteinExistence type="predicted"/>
<evidence type="ECO:0000256" key="1">
    <source>
        <dbReference type="SAM" id="MobiDB-lite"/>
    </source>
</evidence>
<organism evidence="2 3">
    <name type="scientific">Liparis tanakae</name>
    <name type="common">Tanaka's snailfish</name>
    <dbReference type="NCBI Taxonomy" id="230148"/>
    <lineage>
        <taxon>Eukaryota</taxon>
        <taxon>Metazoa</taxon>
        <taxon>Chordata</taxon>
        <taxon>Craniata</taxon>
        <taxon>Vertebrata</taxon>
        <taxon>Euteleostomi</taxon>
        <taxon>Actinopterygii</taxon>
        <taxon>Neopterygii</taxon>
        <taxon>Teleostei</taxon>
        <taxon>Neoteleostei</taxon>
        <taxon>Acanthomorphata</taxon>
        <taxon>Eupercaria</taxon>
        <taxon>Perciformes</taxon>
        <taxon>Cottioidei</taxon>
        <taxon>Cottales</taxon>
        <taxon>Liparidae</taxon>
        <taxon>Liparis</taxon>
    </lineage>
</organism>
<keyword evidence="3" id="KW-1185">Reference proteome</keyword>
<evidence type="ECO:0000313" key="2">
    <source>
        <dbReference type="EMBL" id="TNN28071.1"/>
    </source>
</evidence>
<accession>A0A4Z2EHB8</accession>
<sequence length="88" mass="9237">MEAVVQTLCCVPVPPPGGSVACTSRRGRSCADMFFWTESGLRGRHRGNNPSDGENRMGGSSGTKGSYERVGAFGVGVAASDRRTESAR</sequence>
<feature type="region of interest" description="Disordered" evidence="1">
    <location>
        <begin position="41"/>
        <end position="68"/>
    </location>
</feature>
<evidence type="ECO:0000313" key="3">
    <source>
        <dbReference type="Proteomes" id="UP000314294"/>
    </source>
</evidence>
<dbReference type="EMBL" id="SRLO01007342">
    <property type="protein sequence ID" value="TNN28071.1"/>
    <property type="molecule type" value="Genomic_DNA"/>
</dbReference>
<name>A0A4Z2EHB8_9TELE</name>
<reference evidence="2 3" key="1">
    <citation type="submission" date="2019-03" db="EMBL/GenBank/DDBJ databases">
        <title>First draft genome of Liparis tanakae, snailfish: a comprehensive survey of snailfish specific genes.</title>
        <authorList>
            <person name="Kim W."/>
            <person name="Song I."/>
            <person name="Jeong J.-H."/>
            <person name="Kim D."/>
            <person name="Kim S."/>
            <person name="Ryu S."/>
            <person name="Song J.Y."/>
            <person name="Lee S.K."/>
        </authorList>
    </citation>
    <scope>NUCLEOTIDE SEQUENCE [LARGE SCALE GENOMIC DNA]</scope>
    <source>
        <tissue evidence="2">Muscle</tissue>
    </source>
</reference>
<comment type="caution">
    <text evidence="2">The sequence shown here is derived from an EMBL/GenBank/DDBJ whole genome shotgun (WGS) entry which is preliminary data.</text>
</comment>
<dbReference type="AlphaFoldDB" id="A0A4Z2EHB8"/>